<dbReference type="InterPro" id="IPR026728">
    <property type="entry name" value="BLTP3A/B"/>
</dbReference>
<protein>
    <submittedName>
        <fullName evidence="4">FSA_C domain-containing protein</fullName>
    </submittedName>
</protein>
<evidence type="ECO:0000256" key="1">
    <source>
        <dbReference type="SAM" id="MobiDB-lite"/>
    </source>
</evidence>
<organism evidence="4">
    <name type="scientific">Taenia asiatica</name>
    <name type="common">Asian tapeworm</name>
    <dbReference type="NCBI Taxonomy" id="60517"/>
    <lineage>
        <taxon>Eukaryota</taxon>
        <taxon>Metazoa</taxon>
        <taxon>Spiralia</taxon>
        <taxon>Lophotrochozoa</taxon>
        <taxon>Platyhelminthes</taxon>
        <taxon>Cestoda</taxon>
        <taxon>Eucestoda</taxon>
        <taxon>Cyclophyllidea</taxon>
        <taxon>Taeniidae</taxon>
        <taxon>Taenia</taxon>
    </lineage>
</organism>
<feature type="compositionally biased region" description="Low complexity" evidence="1">
    <location>
        <begin position="192"/>
        <end position="208"/>
    </location>
</feature>
<feature type="compositionally biased region" description="Polar residues" evidence="1">
    <location>
        <begin position="876"/>
        <end position="886"/>
    </location>
</feature>
<reference evidence="2 3" key="2">
    <citation type="submission" date="2018-11" db="EMBL/GenBank/DDBJ databases">
        <authorList>
            <consortium name="Pathogen Informatics"/>
        </authorList>
    </citation>
    <scope>NUCLEOTIDE SEQUENCE [LARGE SCALE GENOMIC DNA]</scope>
</reference>
<evidence type="ECO:0000313" key="3">
    <source>
        <dbReference type="Proteomes" id="UP000282613"/>
    </source>
</evidence>
<dbReference type="PANTHER" id="PTHR22774">
    <property type="entry name" value="CHOREIN N-TERMINAL DOMAIN-CONTAINING PROTEIN"/>
    <property type="match status" value="1"/>
</dbReference>
<dbReference type="STRING" id="60517.A0A0R3VU29"/>
<keyword evidence="3" id="KW-1185">Reference proteome</keyword>
<dbReference type="EMBL" id="UYRS01000122">
    <property type="protein sequence ID" value="VDK21793.1"/>
    <property type="molecule type" value="Genomic_DNA"/>
</dbReference>
<evidence type="ECO:0000313" key="2">
    <source>
        <dbReference type="EMBL" id="VDK21793.1"/>
    </source>
</evidence>
<gene>
    <name evidence="2" type="ORF">TASK_LOCUS789</name>
</gene>
<dbReference type="WBParaSite" id="TASK_0000078801-mRNA-1">
    <property type="protein sequence ID" value="TASK_0000078801-mRNA-1"/>
    <property type="gene ID" value="TASK_0000078801"/>
</dbReference>
<feature type="region of interest" description="Disordered" evidence="1">
    <location>
        <begin position="183"/>
        <end position="211"/>
    </location>
</feature>
<dbReference type="AlphaFoldDB" id="A0A0R3VU29"/>
<dbReference type="Proteomes" id="UP000282613">
    <property type="component" value="Unassembled WGS sequence"/>
</dbReference>
<sequence length="1178" mass="131830">MYIKCSTVILFPAIGILYIRFIALSASTGRYGMVERVIDGISIRIHELDVELKSKLFKAAVNLSHISVSSKKPNWDSGPLNFAFLPLPERNSILIFKEISWESTRFEADGLDDRMTPVKVITNRAHLRLVLKKRLSDSSFVCGKMVLMVESLLWVLTVSQLEAAIVFLKSIKRSMQLSAELEKRHGSDKIKPAPSGPGAPAGVVPRGSSQGQPVINRVTDPRFIQYFEFYDVKENSFHLQASLIETHFCEDTLRTSSVSTQLPSGGSVRMTFRNLNFDHYPAHPRASPRTEWSNYGEIDHARNHWLQSLKPNSDPDCAINRLIKSPQVELYESVIVFRLQDITIACVMLENQLEDERWPLPIGIARAYKKRTIVEAFDGEQRSLTSNTFFASDTEMHKLPAKSNLISADLTQCFTYGTTDAALPIILYAQVNPFHLKFDVDTMIWLNAFFLSLTTNLNSLFGESEDSIEHKTLLPIFCRAEALMPRVVFPLHPPPPNSDNGSDYPWTGPSALVVQVDTVILQTIPKPMTTSMAKTLVDSLDKLEKQLQPPPTWGREHIPPDLPQFRRFTELKIPSWSSQGEPKGLLVCIHCPSVWAEFLTICEAARRHPSASPSFKTYRQAFLDPSPLTCWALIPSWPPWYRPPSTPRQSVTWSPDLSRLLTSPPSYPAPISVIIDLDSSVNPLSVYPTSSTSLSSTSKPKPLHFTIGHSGAVFTFRSVEHLRLPDAVDHLVFLYGLFFRLARLKASLGLDCMDNMARQQENGDVKRFHEWVLTAKCLLTHGVQVEIGSTVESRFIDPPTGYEKGERALGSTPSMESSLKMDSVQATKPLEIEESLNRIPEFSGGSKNSLTSEQTTTFEYVSQADQFPKVEETKPSESTPGLRNASSFVSLDSDGYTPDDCNTIAHSDSFELLLPDEEALNEVFANSFDEIVPDEMGVDVANSEEIEERSTTVMDEEQGVNFPPWKVQRLMLDFNNLSIDADITTVEARLWLGVGSMSFFDPDDIEEDHPDDTDASSNCSDTSFDHPAFLITLRFGGDALPGQPQSLSSPYDGWLAIQVKMLQETTLYPVPTAWEVVEALLGHLTSRGGVRACNRVITMGPGAGSIPLRNPPQLLDLTFCLESGHLVLDLTAKPRRWWRRSRGDSTLVQKESNTPVRKVPFYDVMCKSFFKADLLIDF</sequence>
<proteinExistence type="predicted"/>
<feature type="region of interest" description="Disordered" evidence="1">
    <location>
        <begin position="798"/>
        <end position="818"/>
    </location>
</feature>
<name>A0A0R3VU29_TAEAS</name>
<dbReference type="PANTHER" id="PTHR22774:SF11">
    <property type="entry name" value="CHOREIN N-TERMINAL DOMAIN-CONTAINING PROTEIN"/>
    <property type="match status" value="1"/>
</dbReference>
<accession>A0A0R3VU29</accession>
<feature type="region of interest" description="Disordered" evidence="1">
    <location>
        <begin position="866"/>
        <end position="886"/>
    </location>
</feature>
<dbReference type="OrthoDB" id="43807at2759"/>
<dbReference type="Pfam" id="PF24917">
    <property type="entry name" value="BLTP3A_B"/>
    <property type="match status" value="1"/>
</dbReference>
<evidence type="ECO:0000313" key="4">
    <source>
        <dbReference type="WBParaSite" id="TASK_0000078801-mRNA-1"/>
    </source>
</evidence>
<reference evidence="4" key="1">
    <citation type="submission" date="2017-02" db="UniProtKB">
        <authorList>
            <consortium name="WormBaseParasite"/>
        </authorList>
    </citation>
    <scope>IDENTIFICATION</scope>
</reference>